<feature type="region of interest" description="Disordered" evidence="1">
    <location>
        <begin position="109"/>
        <end position="177"/>
    </location>
</feature>
<dbReference type="KEGG" id="dfl:DFE_0941"/>
<dbReference type="EMBL" id="AP017378">
    <property type="protein sequence ID" value="BBD07667.1"/>
    <property type="molecule type" value="Genomic_DNA"/>
</dbReference>
<evidence type="ECO:0000313" key="3">
    <source>
        <dbReference type="Proteomes" id="UP000269883"/>
    </source>
</evidence>
<feature type="compositionally biased region" description="Low complexity" evidence="1">
    <location>
        <begin position="109"/>
        <end position="124"/>
    </location>
</feature>
<protein>
    <submittedName>
        <fullName evidence="2">Uncharacterized protein</fullName>
    </submittedName>
</protein>
<accession>A0A2Z6AWN7</accession>
<reference evidence="2 3" key="1">
    <citation type="journal article" date="2018" name="Sci. Adv.">
        <title>Multi-heme cytochromes provide a pathway for survival in energy-limited environments.</title>
        <authorList>
            <person name="Deng X."/>
            <person name="Dohmae N."/>
            <person name="Nealson K.H."/>
            <person name="Hashimoto K."/>
            <person name="Okamoto A."/>
        </authorList>
    </citation>
    <scope>NUCLEOTIDE SEQUENCE [LARGE SCALE GENOMIC DNA]</scope>
    <source>
        <strain evidence="2 3">IS5</strain>
    </source>
</reference>
<evidence type="ECO:0000256" key="1">
    <source>
        <dbReference type="SAM" id="MobiDB-lite"/>
    </source>
</evidence>
<keyword evidence="3" id="KW-1185">Reference proteome</keyword>
<gene>
    <name evidence="2" type="ORF">DFE_0941</name>
</gene>
<feature type="compositionally biased region" description="Low complexity" evidence="1">
    <location>
        <begin position="131"/>
        <end position="142"/>
    </location>
</feature>
<sequence>MLPTGFPRWLRLMNAGQNIRAKRVVFMEAIRSLRHAGPNAHKPTRESKCGLPSCSQIRQAMVRAQEIIKQYTRWESRIESIDVRLPSALNPGENSTLGARGRIIDKADAPQASFSSSRPPSASAPHHHAEGSSTTQQASQGSPLHPTAQSPQKGAAQGESAVTTVESGLGVVTNIKG</sequence>
<evidence type="ECO:0000313" key="2">
    <source>
        <dbReference type="EMBL" id="BBD07667.1"/>
    </source>
</evidence>
<dbReference type="AlphaFoldDB" id="A0A2Z6AWN7"/>
<dbReference type="Proteomes" id="UP000269883">
    <property type="component" value="Chromosome"/>
</dbReference>
<organism evidence="2 3">
    <name type="scientific">Desulfovibrio ferrophilus</name>
    <dbReference type="NCBI Taxonomy" id="241368"/>
    <lineage>
        <taxon>Bacteria</taxon>
        <taxon>Pseudomonadati</taxon>
        <taxon>Thermodesulfobacteriota</taxon>
        <taxon>Desulfovibrionia</taxon>
        <taxon>Desulfovibrionales</taxon>
        <taxon>Desulfovibrionaceae</taxon>
        <taxon>Desulfovibrio</taxon>
    </lineage>
</organism>
<proteinExistence type="predicted"/>
<name>A0A2Z6AWN7_9BACT</name>